<keyword evidence="2" id="KW-0378">Hydrolase</keyword>
<gene>
    <name evidence="2" type="ORF">FHX81_2150</name>
</gene>
<keyword evidence="3" id="KW-1185">Reference proteome</keyword>
<dbReference type="SUPFAM" id="SSF52317">
    <property type="entry name" value="Class I glutamine amidotransferase-like"/>
    <property type="match status" value="1"/>
</dbReference>
<reference evidence="2 3" key="1">
    <citation type="submission" date="2019-06" db="EMBL/GenBank/DDBJ databases">
        <title>Sequencing the genomes of 1000 actinobacteria strains.</title>
        <authorList>
            <person name="Klenk H.-P."/>
        </authorList>
    </citation>
    <scope>NUCLEOTIDE SEQUENCE [LARGE SCALE GENOMIC DNA]</scope>
    <source>
        <strain evidence="2 3">DSM 45456</strain>
    </source>
</reference>
<dbReference type="Proteomes" id="UP000316628">
    <property type="component" value="Unassembled WGS sequence"/>
</dbReference>
<dbReference type="InterPro" id="IPR002818">
    <property type="entry name" value="DJ-1/PfpI"/>
</dbReference>
<dbReference type="OrthoDB" id="9792284at2"/>
<proteinExistence type="predicted"/>
<organism evidence="2 3">
    <name type="scientific">Saccharothrix saharensis</name>
    <dbReference type="NCBI Taxonomy" id="571190"/>
    <lineage>
        <taxon>Bacteria</taxon>
        <taxon>Bacillati</taxon>
        <taxon>Actinomycetota</taxon>
        <taxon>Actinomycetes</taxon>
        <taxon>Pseudonocardiales</taxon>
        <taxon>Pseudonocardiaceae</taxon>
        <taxon>Saccharothrix</taxon>
    </lineage>
</organism>
<name>A0A543JAL3_9PSEU</name>
<dbReference type="EMBL" id="VFPP01000001">
    <property type="protein sequence ID" value="TQM79839.1"/>
    <property type="molecule type" value="Genomic_DNA"/>
</dbReference>
<evidence type="ECO:0000259" key="1">
    <source>
        <dbReference type="Pfam" id="PF01965"/>
    </source>
</evidence>
<evidence type="ECO:0000313" key="2">
    <source>
        <dbReference type="EMBL" id="TQM79839.1"/>
    </source>
</evidence>
<dbReference type="InterPro" id="IPR029062">
    <property type="entry name" value="Class_I_gatase-like"/>
</dbReference>
<accession>A0A543JAL3</accession>
<sequence>MDLNAPVLPGPLAGLRIGILMESDFVEAEIAYYRLRFAEAGAEVKLYTRLWGNESLTFTGRELGGEIKVDGDLEALDYHELNGLHALIVPSGMVSDRLRYSERPGGVAPAVQVMRRAFRIPRLLKVFSCHGLWLMSAAPEVMAGRTVTCHNNLVSDVRNMGAVYSDTDVAVDRDLISTRTVEHCHLLARTVIDQLSARLVAA</sequence>
<dbReference type="Pfam" id="PF01965">
    <property type="entry name" value="DJ-1_PfpI"/>
    <property type="match status" value="1"/>
</dbReference>
<dbReference type="RefSeq" id="WP_141977408.1">
    <property type="nucleotide sequence ID" value="NZ_VFPP01000001.1"/>
</dbReference>
<comment type="caution">
    <text evidence="2">The sequence shown here is derived from an EMBL/GenBank/DDBJ whole genome shotgun (WGS) entry which is preliminary data.</text>
</comment>
<feature type="domain" description="DJ-1/PfpI" evidence="1">
    <location>
        <begin position="16"/>
        <end position="193"/>
    </location>
</feature>
<protein>
    <submittedName>
        <fullName evidence="2">Protease I</fullName>
    </submittedName>
</protein>
<evidence type="ECO:0000313" key="3">
    <source>
        <dbReference type="Proteomes" id="UP000316628"/>
    </source>
</evidence>
<keyword evidence="2" id="KW-0645">Protease</keyword>
<dbReference type="AlphaFoldDB" id="A0A543JAL3"/>
<dbReference type="GO" id="GO:0006508">
    <property type="term" value="P:proteolysis"/>
    <property type="evidence" value="ECO:0007669"/>
    <property type="project" value="UniProtKB-KW"/>
</dbReference>
<dbReference type="GO" id="GO:0008233">
    <property type="term" value="F:peptidase activity"/>
    <property type="evidence" value="ECO:0007669"/>
    <property type="project" value="UniProtKB-KW"/>
</dbReference>
<dbReference type="Gene3D" id="3.40.50.880">
    <property type="match status" value="1"/>
</dbReference>